<dbReference type="Pfam" id="PF00561">
    <property type="entry name" value="Abhydrolase_1"/>
    <property type="match status" value="1"/>
</dbReference>
<dbReference type="PANTHER" id="PTHR43798:SF33">
    <property type="entry name" value="HYDROLASE, PUTATIVE (AFU_ORTHOLOGUE AFUA_2G14860)-RELATED"/>
    <property type="match status" value="1"/>
</dbReference>
<protein>
    <submittedName>
        <fullName evidence="2">3-oxoadipate enol-lactonase</fullName>
    </submittedName>
</protein>
<dbReference type="InterPro" id="IPR050266">
    <property type="entry name" value="AB_hydrolase_sf"/>
</dbReference>
<dbReference type="InterPro" id="IPR000073">
    <property type="entry name" value="AB_hydrolase_1"/>
</dbReference>
<dbReference type="EMBL" id="PYGJ01000031">
    <property type="protein sequence ID" value="PSL13816.1"/>
    <property type="molecule type" value="Genomic_DNA"/>
</dbReference>
<dbReference type="GO" id="GO:0046464">
    <property type="term" value="P:acylglycerol catabolic process"/>
    <property type="evidence" value="ECO:0007669"/>
    <property type="project" value="TreeGrafter"/>
</dbReference>
<dbReference type="SUPFAM" id="SSF53474">
    <property type="entry name" value="alpha/beta-Hydrolases"/>
    <property type="match status" value="1"/>
</dbReference>
<dbReference type="OrthoDB" id="9804723at2"/>
<proteinExistence type="predicted"/>
<dbReference type="PRINTS" id="PR00111">
    <property type="entry name" value="ABHYDROLASE"/>
</dbReference>
<dbReference type="InterPro" id="IPR029058">
    <property type="entry name" value="AB_hydrolase_fold"/>
</dbReference>
<comment type="caution">
    <text evidence="2">The sequence shown here is derived from an EMBL/GenBank/DDBJ whole genome shotgun (WGS) entry which is preliminary data.</text>
</comment>
<gene>
    <name evidence="2" type="ORF">CLV88_13111</name>
</gene>
<dbReference type="Proteomes" id="UP000240418">
    <property type="component" value="Unassembled WGS sequence"/>
</dbReference>
<accession>A0A2P8EWG1</accession>
<reference evidence="2 3" key="1">
    <citation type="submission" date="2018-03" db="EMBL/GenBank/DDBJ databases">
        <title>Genomic Encyclopedia of Archaeal and Bacterial Type Strains, Phase II (KMG-II): from individual species to whole genera.</title>
        <authorList>
            <person name="Goeker M."/>
        </authorList>
    </citation>
    <scope>NUCLEOTIDE SEQUENCE [LARGE SCALE GENOMIC DNA]</scope>
    <source>
        <strain evidence="2 3">DSM 100673</strain>
    </source>
</reference>
<dbReference type="PANTHER" id="PTHR43798">
    <property type="entry name" value="MONOACYLGLYCEROL LIPASE"/>
    <property type="match status" value="1"/>
</dbReference>
<evidence type="ECO:0000259" key="1">
    <source>
        <dbReference type="Pfam" id="PF00561"/>
    </source>
</evidence>
<evidence type="ECO:0000313" key="2">
    <source>
        <dbReference type="EMBL" id="PSL13816.1"/>
    </source>
</evidence>
<dbReference type="RefSeq" id="WP_106610633.1">
    <property type="nucleotide sequence ID" value="NZ_PYGJ01000031.1"/>
</dbReference>
<dbReference type="Gene3D" id="3.40.50.1820">
    <property type="entry name" value="alpha/beta hydrolase"/>
    <property type="match status" value="1"/>
</dbReference>
<dbReference type="AlphaFoldDB" id="A0A2P8EWG1"/>
<name>A0A2P8EWG1_9RHOB</name>
<sequence length="273" mass="30880">MPMLPVSGNLQLHYHLDDFSDPWDKKTPIFLQHGNGRSGDFWYRWVPALAAKYAVIRPDMRGLGKSSTISDPEKQLSVEALIEDILRLLDHLKIPKVHFCGESMGGILGMALAAQHPDRVESLTLVAAPVFIETKMKQKYSLGFGSRIEAMEQLGIRKWVAETTRITRLSQEENPGLFDWYVEEFSKGDATTQIAMSKIVNAANAKDFLPKIHVPVLGLYPTSGQITSEQQIGLLHEGLADFRIWHAPTRFHMIHLSHPYFCTTKLLEFLDQI</sequence>
<evidence type="ECO:0000313" key="3">
    <source>
        <dbReference type="Proteomes" id="UP000240418"/>
    </source>
</evidence>
<keyword evidence="3" id="KW-1185">Reference proteome</keyword>
<feature type="domain" description="AB hydrolase-1" evidence="1">
    <location>
        <begin position="28"/>
        <end position="134"/>
    </location>
</feature>
<dbReference type="GO" id="GO:0016020">
    <property type="term" value="C:membrane"/>
    <property type="evidence" value="ECO:0007669"/>
    <property type="project" value="TreeGrafter"/>
</dbReference>
<dbReference type="GO" id="GO:0047372">
    <property type="term" value="F:monoacylglycerol lipase activity"/>
    <property type="evidence" value="ECO:0007669"/>
    <property type="project" value="TreeGrafter"/>
</dbReference>
<organism evidence="2 3">
    <name type="scientific">Shimia abyssi</name>
    <dbReference type="NCBI Taxonomy" id="1662395"/>
    <lineage>
        <taxon>Bacteria</taxon>
        <taxon>Pseudomonadati</taxon>
        <taxon>Pseudomonadota</taxon>
        <taxon>Alphaproteobacteria</taxon>
        <taxon>Rhodobacterales</taxon>
        <taxon>Roseobacteraceae</taxon>
    </lineage>
</organism>